<proteinExistence type="predicted"/>
<evidence type="ECO:0000313" key="1">
    <source>
        <dbReference type="EMBL" id="OJT05500.1"/>
    </source>
</evidence>
<protein>
    <submittedName>
        <fullName evidence="1">Uncharacterized protein</fullName>
    </submittedName>
</protein>
<name>A0A1M2VCZ0_TRAPU</name>
<reference evidence="1 2" key="1">
    <citation type="submission" date="2016-10" db="EMBL/GenBank/DDBJ databases">
        <title>Genome sequence of the basidiomycete white-rot fungus Trametes pubescens.</title>
        <authorList>
            <person name="Makela M.R."/>
            <person name="Granchi Z."/>
            <person name="Peng M."/>
            <person name="De Vries R.P."/>
            <person name="Grigoriev I."/>
            <person name="Riley R."/>
            <person name="Hilden K."/>
        </authorList>
    </citation>
    <scope>NUCLEOTIDE SEQUENCE [LARGE SCALE GENOMIC DNA]</scope>
    <source>
        <strain evidence="1 2">FBCC735</strain>
    </source>
</reference>
<dbReference type="EMBL" id="MNAD01001454">
    <property type="protein sequence ID" value="OJT05500.1"/>
    <property type="molecule type" value="Genomic_DNA"/>
</dbReference>
<sequence>MSQTIAVSWSDIDGIVDKLLNDAVDGDFKTGVHTVQYINPSVKLSVSLSDCGSSAEERVYDTTDRVAITNRLRVYVVCVAYVDMSEWVLDWVQEYAAECSLSEISSGSLG</sequence>
<organism evidence="1 2">
    <name type="scientific">Trametes pubescens</name>
    <name type="common">White-rot fungus</name>
    <dbReference type="NCBI Taxonomy" id="154538"/>
    <lineage>
        <taxon>Eukaryota</taxon>
        <taxon>Fungi</taxon>
        <taxon>Dikarya</taxon>
        <taxon>Basidiomycota</taxon>
        <taxon>Agaricomycotina</taxon>
        <taxon>Agaricomycetes</taxon>
        <taxon>Polyporales</taxon>
        <taxon>Polyporaceae</taxon>
        <taxon>Trametes</taxon>
    </lineage>
</organism>
<comment type="caution">
    <text evidence="1">The sequence shown here is derived from an EMBL/GenBank/DDBJ whole genome shotgun (WGS) entry which is preliminary data.</text>
</comment>
<accession>A0A1M2VCZ0</accession>
<dbReference type="AlphaFoldDB" id="A0A1M2VCZ0"/>
<keyword evidence="2" id="KW-1185">Reference proteome</keyword>
<evidence type="ECO:0000313" key="2">
    <source>
        <dbReference type="Proteomes" id="UP000184267"/>
    </source>
</evidence>
<dbReference type="Proteomes" id="UP000184267">
    <property type="component" value="Unassembled WGS sequence"/>
</dbReference>
<gene>
    <name evidence="1" type="ORF">TRAPUB_3678</name>
</gene>